<sequence>MITSTSLPQTRSAKPQRQEEIDYSPRTSMADSLRSKSCIQGNRRQTSRLQQRAPASLQIGAPSSNWNLAIPLLSPLDSSPTSSKLVTDRTVDMNSREESRQQGAEPEKVVLKKWQHPPFGYDPAPRVRPFVPV</sequence>
<dbReference type="EMBL" id="CM031810">
    <property type="protein sequence ID" value="KAG6664737.1"/>
    <property type="molecule type" value="Genomic_DNA"/>
</dbReference>
<dbReference type="AlphaFoldDB" id="A0A8T1RCQ8"/>
<comment type="caution">
    <text evidence="2">The sequence shown here is derived from an EMBL/GenBank/DDBJ whole genome shotgun (WGS) entry which is preliminary data.</text>
</comment>
<feature type="compositionally biased region" description="Polar residues" evidence="1">
    <location>
        <begin position="25"/>
        <end position="50"/>
    </location>
</feature>
<keyword evidence="3" id="KW-1185">Reference proteome</keyword>
<dbReference type="PANTHER" id="PTHR33912">
    <property type="entry name" value="OS01G0939400 PROTEIN"/>
    <property type="match status" value="1"/>
</dbReference>
<organism evidence="2 3">
    <name type="scientific">Carya illinoinensis</name>
    <name type="common">Pecan</name>
    <dbReference type="NCBI Taxonomy" id="32201"/>
    <lineage>
        <taxon>Eukaryota</taxon>
        <taxon>Viridiplantae</taxon>
        <taxon>Streptophyta</taxon>
        <taxon>Embryophyta</taxon>
        <taxon>Tracheophyta</taxon>
        <taxon>Spermatophyta</taxon>
        <taxon>Magnoliopsida</taxon>
        <taxon>eudicotyledons</taxon>
        <taxon>Gunneridae</taxon>
        <taxon>Pentapetalae</taxon>
        <taxon>rosids</taxon>
        <taxon>fabids</taxon>
        <taxon>Fagales</taxon>
        <taxon>Juglandaceae</taxon>
        <taxon>Carya</taxon>
    </lineage>
</organism>
<dbReference type="GO" id="GO:0005634">
    <property type="term" value="C:nucleus"/>
    <property type="evidence" value="ECO:0007669"/>
    <property type="project" value="TreeGrafter"/>
</dbReference>
<feature type="region of interest" description="Disordered" evidence="1">
    <location>
        <begin position="77"/>
        <end position="133"/>
    </location>
</feature>
<dbReference type="PANTHER" id="PTHR33912:SF2">
    <property type="entry name" value="PUTATIVE-RELATED"/>
    <property type="match status" value="1"/>
</dbReference>
<reference evidence="2" key="1">
    <citation type="submission" date="2020-12" db="EMBL/GenBank/DDBJ databases">
        <title>WGS assembly of Carya illinoinensis cv. Pawnee.</title>
        <authorList>
            <person name="Platts A."/>
            <person name="Shu S."/>
            <person name="Wright S."/>
            <person name="Barry K."/>
            <person name="Edger P."/>
            <person name="Pires J.C."/>
            <person name="Schmutz J."/>
        </authorList>
    </citation>
    <scope>NUCLEOTIDE SEQUENCE</scope>
    <source>
        <tissue evidence="2">Leaf</tissue>
    </source>
</reference>
<accession>A0A8T1RCQ8</accession>
<proteinExistence type="predicted"/>
<protein>
    <submittedName>
        <fullName evidence="2">Uncharacterized protein</fullName>
    </submittedName>
</protein>
<evidence type="ECO:0000313" key="2">
    <source>
        <dbReference type="EMBL" id="KAG6664737.1"/>
    </source>
</evidence>
<name>A0A8T1RCQ8_CARIL</name>
<feature type="compositionally biased region" description="Polar residues" evidence="1">
    <location>
        <begin position="1"/>
        <end position="15"/>
    </location>
</feature>
<feature type="compositionally biased region" description="Basic and acidic residues" evidence="1">
    <location>
        <begin position="86"/>
        <end position="110"/>
    </location>
</feature>
<dbReference type="InterPro" id="IPR040381">
    <property type="entry name" value="At4g14450-like"/>
</dbReference>
<evidence type="ECO:0000313" key="3">
    <source>
        <dbReference type="Proteomes" id="UP000811609"/>
    </source>
</evidence>
<gene>
    <name evidence="2" type="ORF">CIPAW_02G114800</name>
</gene>
<dbReference type="Proteomes" id="UP000811609">
    <property type="component" value="Chromosome 2"/>
</dbReference>
<dbReference type="GO" id="GO:0005737">
    <property type="term" value="C:cytoplasm"/>
    <property type="evidence" value="ECO:0007669"/>
    <property type="project" value="TreeGrafter"/>
</dbReference>
<feature type="region of interest" description="Disordered" evidence="1">
    <location>
        <begin position="1"/>
        <end position="62"/>
    </location>
</feature>
<evidence type="ECO:0000256" key="1">
    <source>
        <dbReference type="SAM" id="MobiDB-lite"/>
    </source>
</evidence>